<keyword evidence="2" id="KW-1185">Reference proteome</keyword>
<evidence type="ECO:0000313" key="2">
    <source>
        <dbReference type="Proteomes" id="UP000002630"/>
    </source>
</evidence>
<organism evidence="1 2">
    <name type="scientific">Ectocarpus siliculosus</name>
    <name type="common">Brown alga</name>
    <name type="synonym">Conferva siliculosa</name>
    <dbReference type="NCBI Taxonomy" id="2880"/>
    <lineage>
        <taxon>Eukaryota</taxon>
        <taxon>Sar</taxon>
        <taxon>Stramenopiles</taxon>
        <taxon>Ochrophyta</taxon>
        <taxon>PX clade</taxon>
        <taxon>Phaeophyceae</taxon>
        <taxon>Ectocarpales</taxon>
        <taxon>Ectocarpaceae</taxon>
        <taxon>Ectocarpus</taxon>
    </lineage>
</organism>
<accession>D8LG32</accession>
<dbReference type="EMBL" id="FN648120">
    <property type="protein sequence ID" value="CBN78931.1"/>
    <property type="molecule type" value="Genomic_DNA"/>
</dbReference>
<name>D8LG32_ECTSI</name>
<evidence type="ECO:0000313" key="1">
    <source>
        <dbReference type="EMBL" id="CBN78931.1"/>
    </source>
</evidence>
<sequence length="119" mass="13300">MANRSFLLCQRPLARTRPHIHSFSPVRTDGGFSRSSVPSGRNLQPDFGQKCTFLRHYFCRTACAIELLPSVLSALTRKAAHYKLRFSRVAATPPRGKETEQKVSKSEVFCSFAAPSLSK</sequence>
<protein>
    <submittedName>
        <fullName evidence="1">Uncharacterized protein</fullName>
    </submittedName>
</protein>
<dbReference type="EMBL" id="FN649748">
    <property type="protein sequence ID" value="CBN78931.1"/>
    <property type="molecule type" value="Genomic_DNA"/>
</dbReference>
<proteinExistence type="predicted"/>
<dbReference type="Proteomes" id="UP000002630">
    <property type="component" value="Linkage Group LG23"/>
</dbReference>
<reference evidence="1 2" key="1">
    <citation type="journal article" date="2010" name="Nature">
        <title>The Ectocarpus genome and the independent evolution of multicellularity in brown algae.</title>
        <authorList>
            <person name="Cock J.M."/>
            <person name="Sterck L."/>
            <person name="Rouze P."/>
            <person name="Scornet D."/>
            <person name="Allen A.E."/>
            <person name="Amoutzias G."/>
            <person name="Anthouard V."/>
            <person name="Artiguenave F."/>
            <person name="Aury J.M."/>
            <person name="Badger J.H."/>
            <person name="Beszteri B."/>
            <person name="Billiau K."/>
            <person name="Bonnet E."/>
            <person name="Bothwell J.H."/>
            <person name="Bowler C."/>
            <person name="Boyen C."/>
            <person name="Brownlee C."/>
            <person name="Carrano C.J."/>
            <person name="Charrier B."/>
            <person name="Cho G.Y."/>
            <person name="Coelho S.M."/>
            <person name="Collen J."/>
            <person name="Corre E."/>
            <person name="Da Silva C."/>
            <person name="Delage L."/>
            <person name="Delaroque N."/>
            <person name="Dittami S.M."/>
            <person name="Doulbeau S."/>
            <person name="Elias M."/>
            <person name="Farnham G."/>
            <person name="Gachon C.M."/>
            <person name="Gschloessl B."/>
            <person name="Heesch S."/>
            <person name="Jabbari K."/>
            <person name="Jubin C."/>
            <person name="Kawai H."/>
            <person name="Kimura K."/>
            <person name="Kloareg B."/>
            <person name="Kupper F.C."/>
            <person name="Lang D."/>
            <person name="Le Bail A."/>
            <person name="Leblanc C."/>
            <person name="Lerouge P."/>
            <person name="Lohr M."/>
            <person name="Lopez P.J."/>
            <person name="Martens C."/>
            <person name="Maumus F."/>
            <person name="Michel G."/>
            <person name="Miranda-Saavedra D."/>
            <person name="Morales J."/>
            <person name="Moreau H."/>
            <person name="Motomura T."/>
            <person name="Nagasato C."/>
            <person name="Napoli C.A."/>
            <person name="Nelson D.R."/>
            <person name="Nyvall-Collen P."/>
            <person name="Peters A.F."/>
            <person name="Pommier C."/>
            <person name="Potin P."/>
            <person name="Poulain J."/>
            <person name="Quesneville H."/>
            <person name="Read B."/>
            <person name="Rensing S.A."/>
            <person name="Ritter A."/>
            <person name="Rousvoal S."/>
            <person name="Samanta M."/>
            <person name="Samson G."/>
            <person name="Schroeder D.C."/>
            <person name="Segurens B."/>
            <person name="Strittmatter M."/>
            <person name="Tonon T."/>
            <person name="Tregear J.W."/>
            <person name="Valentin K."/>
            <person name="von Dassow P."/>
            <person name="Yamagishi T."/>
            <person name="Van de Peer Y."/>
            <person name="Wincker P."/>
        </authorList>
    </citation>
    <scope>NUCLEOTIDE SEQUENCE [LARGE SCALE GENOMIC DNA]</scope>
    <source>
        <strain evidence="2">Ec32 / CCAP1310/4</strain>
    </source>
</reference>
<dbReference type="InParanoid" id="D8LG32"/>
<gene>
    <name evidence="1" type="ORF">Esi_0157_0012</name>
</gene>
<dbReference type="AlphaFoldDB" id="D8LG32"/>